<dbReference type="Proteomes" id="UP000727993">
    <property type="component" value="Unassembled WGS sequence"/>
</dbReference>
<protein>
    <submittedName>
        <fullName evidence="2">Fe-S cluster assembly protein SufT</fullName>
    </submittedName>
</protein>
<feature type="domain" description="MIP18 family-like" evidence="1">
    <location>
        <begin position="91"/>
        <end position="164"/>
    </location>
</feature>
<dbReference type="InterPro" id="IPR034904">
    <property type="entry name" value="FSCA_dom_sf"/>
</dbReference>
<organism evidence="2 3">
    <name type="scientific">Candidatus Neomicrothrix subdominans</name>
    <dbReference type="NCBI Taxonomy" id="2954438"/>
    <lineage>
        <taxon>Bacteria</taxon>
        <taxon>Bacillati</taxon>
        <taxon>Actinomycetota</taxon>
        <taxon>Acidimicrobiia</taxon>
        <taxon>Acidimicrobiales</taxon>
        <taxon>Microthrixaceae</taxon>
        <taxon>Candidatus Neomicrothrix</taxon>
    </lineage>
</organism>
<evidence type="ECO:0000259" key="1">
    <source>
        <dbReference type="Pfam" id="PF01883"/>
    </source>
</evidence>
<evidence type="ECO:0000313" key="2">
    <source>
        <dbReference type="EMBL" id="MBK9297625.1"/>
    </source>
</evidence>
<dbReference type="InterPro" id="IPR017776">
    <property type="entry name" value="FeS_assembly_SufT_put"/>
</dbReference>
<dbReference type="PANTHER" id="PTHR42831:SF1">
    <property type="entry name" value="FE-S PROTEIN MATURATION AUXILIARY FACTOR YITW"/>
    <property type="match status" value="1"/>
</dbReference>
<dbReference type="InterPro" id="IPR002744">
    <property type="entry name" value="MIP18-like"/>
</dbReference>
<comment type="caution">
    <text evidence="2">The sequence shown here is derived from an EMBL/GenBank/DDBJ whole genome shotgun (WGS) entry which is preliminary data.</text>
</comment>
<dbReference type="AlphaFoldDB" id="A0A936NCU4"/>
<accession>A0A936NCU4</accession>
<reference evidence="2 3" key="1">
    <citation type="submission" date="2020-10" db="EMBL/GenBank/DDBJ databases">
        <title>Connecting structure to function with the recovery of over 1000 high-quality activated sludge metagenome-assembled genomes encoding full-length rRNA genes using long-read sequencing.</title>
        <authorList>
            <person name="Singleton C.M."/>
            <person name="Petriglieri F."/>
            <person name="Kristensen J.M."/>
            <person name="Kirkegaard R.H."/>
            <person name="Michaelsen T.Y."/>
            <person name="Andersen M.H."/>
            <person name="Karst S.M."/>
            <person name="Dueholm M.S."/>
            <person name="Nielsen P.H."/>
            <person name="Albertsen M."/>
        </authorList>
    </citation>
    <scope>NUCLEOTIDE SEQUENCE [LARGE SCALE GENOMIC DNA]</scope>
    <source>
        <strain evidence="2">Lyne_18-Q3-R50-59_MAXAC.006</strain>
    </source>
</reference>
<dbReference type="SUPFAM" id="SSF117916">
    <property type="entry name" value="Fe-S cluster assembly (FSCA) domain-like"/>
    <property type="match status" value="1"/>
</dbReference>
<dbReference type="PANTHER" id="PTHR42831">
    <property type="entry name" value="FE-S PROTEIN MATURATION AUXILIARY FACTOR YITW"/>
    <property type="match status" value="1"/>
</dbReference>
<name>A0A936NCU4_9ACTN</name>
<dbReference type="Gene3D" id="3.30.300.130">
    <property type="entry name" value="Fe-S cluster assembly (FSCA)"/>
    <property type="match status" value="1"/>
</dbReference>
<evidence type="ECO:0000313" key="3">
    <source>
        <dbReference type="Proteomes" id="UP000727993"/>
    </source>
</evidence>
<dbReference type="EMBL" id="JADJZA010000007">
    <property type="protein sequence ID" value="MBK9297625.1"/>
    <property type="molecule type" value="Genomic_DNA"/>
</dbReference>
<dbReference type="InterPro" id="IPR052339">
    <property type="entry name" value="Fe-S_Maturation_MIP18"/>
</dbReference>
<gene>
    <name evidence="2" type="primary">sufT</name>
    <name evidence="2" type="ORF">IPN02_12495</name>
</gene>
<dbReference type="NCBIfam" id="TIGR03406">
    <property type="entry name" value="FeS_long_SufT"/>
    <property type="match status" value="1"/>
</dbReference>
<proteinExistence type="predicted"/>
<sequence>MTIQSAMRPLPRDIDAITVPNGEKVVLKEGEKVRVVQELGGSFTVKTDYGNLMRIDGMDADALGRELPEELAAKIARDAERAKGPFSMDYVSEALEEVYDPEIPVSIVELGLVYRTEEVMLDDGRRRIEIDMTMTAPGCGMGDVLTADAKRAAEAVPGVDEAEVQMVFSPPWGAHMMSDAVKLQLGLL</sequence>
<dbReference type="Pfam" id="PF01883">
    <property type="entry name" value="FeS_assembly_P"/>
    <property type="match status" value="1"/>
</dbReference>